<gene>
    <name evidence="1" type="ORF">SPELUC_LOCUS5154</name>
</gene>
<protein>
    <submittedName>
        <fullName evidence="1">14030_t:CDS:1</fullName>
    </submittedName>
</protein>
<evidence type="ECO:0000313" key="1">
    <source>
        <dbReference type="EMBL" id="CAG8549700.1"/>
    </source>
</evidence>
<dbReference type="EMBL" id="CAJVPW010005077">
    <property type="protein sequence ID" value="CAG8549700.1"/>
    <property type="molecule type" value="Genomic_DNA"/>
</dbReference>
<dbReference type="Proteomes" id="UP000789366">
    <property type="component" value="Unassembled WGS sequence"/>
</dbReference>
<reference evidence="1" key="1">
    <citation type="submission" date="2021-06" db="EMBL/GenBank/DDBJ databases">
        <authorList>
            <person name="Kallberg Y."/>
            <person name="Tangrot J."/>
            <person name="Rosling A."/>
        </authorList>
    </citation>
    <scope>NUCLEOTIDE SEQUENCE</scope>
    <source>
        <strain evidence="1">28 12/20/2015</strain>
    </source>
</reference>
<comment type="caution">
    <text evidence="1">The sequence shown here is derived from an EMBL/GenBank/DDBJ whole genome shotgun (WGS) entry which is preliminary data.</text>
</comment>
<sequence>NSDNFNKAKSGLTHSKQAFIDINKNFSYIDILQLLTVLDILKNKSLID</sequence>
<keyword evidence="2" id="KW-1185">Reference proteome</keyword>
<proteinExistence type="predicted"/>
<accession>A0ACA9LUC1</accession>
<feature type="non-terminal residue" evidence="1">
    <location>
        <position position="1"/>
    </location>
</feature>
<evidence type="ECO:0000313" key="2">
    <source>
        <dbReference type="Proteomes" id="UP000789366"/>
    </source>
</evidence>
<organism evidence="1 2">
    <name type="scientific">Cetraspora pellucida</name>
    <dbReference type="NCBI Taxonomy" id="1433469"/>
    <lineage>
        <taxon>Eukaryota</taxon>
        <taxon>Fungi</taxon>
        <taxon>Fungi incertae sedis</taxon>
        <taxon>Mucoromycota</taxon>
        <taxon>Glomeromycotina</taxon>
        <taxon>Glomeromycetes</taxon>
        <taxon>Diversisporales</taxon>
        <taxon>Gigasporaceae</taxon>
        <taxon>Cetraspora</taxon>
    </lineage>
</organism>
<name>A0ACA9LUC1_9GLOM</name>
<feature type="non-terminal residue" evidence="1">
    <location>
        <position position="48"/>
    </location>
</feature>